<organism evidence="1 2">
    <name type="scientific">Mycetomoellerius zeteki</name>
    <dbReference type="NCBI Taxonomy" id="64791"/>
    <lineage>
        <taxon>Eukaryota</taxon>
        <taxon>Metazoa</taxon>
        <taxon>Ecdysozoa</taxon>
        <taxon>Arthropoda</taxon>
        <taxon>Hexapoda</taxon>
        <taxon>Insecta</taxon>
        <taxon>Pterygota</taxon>
        <taxon>Neoptera</taxon>
        <taxon>Endopterygota</taxon>
        <taxon>Hymenoptera</taxon>
        <taxon>Apocrita</taxon>
        <taxon>Aculeata</taxon>
        <taxon>Formicoidea</taxon>
        <taxon>Formicidae</taxon>
        <taxon>Myrmicinae</taxon>
        <taxon>Mycetomoellerius</taxon>
    </lineage>
</organism>
<feature type="non-terminal residue" evidence="1">
    <location>
        <position position="1"/>
    </location>
</feature>
<protein>
    <submittedName>
        <fullName evidence="1">Uncharacterized protein</fullName>
    </submittedName>
</protein>
<evidence type="ECO:0000313" key="2">
    <source>
        <dbReference type="Proteomes" id="UP000075809"/>
    </source>
</evidence>
<keyword evidence="2" id="KW-1185">Reference proteome</keyword>
<evidence type="ECO:0000313" key="1">
    <source>
        <dbReference type="EMBL" id="KYQ56249.1"/>
    </source>
</evidence>
<proteinExistence type="predicted"/>
<dbReference type="AlphaFoldDB" id="A0A151X7D7"/>
<reference evidence="1 2" key="1">
    <citation type="submission" date="2015-09" db="EMBL/GenBank/DDBJ databases">
        <title>Trachymyrmex zeteki WGS genome.</title>
        <authorList>
            <person name="Nygaard S."/>
            <person name="Hu H."/>
            <person name="Boomsma J."/>
            <person name="Zhang G."/>
        </authorList>
    </citation>
    <scope>NUCLEOTIDE SEQUENCE [LARGE SCALE GENOMIC DNA]</scope>
    <source>
        <strain evidence="1">Tzet28-1</strain>
        <tissue evidence="1">Whole body</tissue>
    </source>
</reference>
<dbReference type="Proteomes" id="UP000075809">
    <property type="component" value="Unassembled WGS sequence"/>
</dbReference>
<sequence length="110" mass="12389">RVETTLIAYRRTTKRREQSASIRVSKLAGSPSGRIACVHSAARATYAENTELFRSRAHARFPLLVILRLSIPRYADYVPPASSFLSLSLPLPFSFFFTFPNAEDTTHCIK</sequence>
<accession>A0A151X7D7</accession>
<dbReference type="EMBL" id="KQ982450">
    <property type="protein sequence ID" value="KYQ56249.1"/>
    <property type="molecule type" value="Genomic_DNA"/>
</dbReference>
<name>A0A151X7D7_9HYME</name>
<gene>
    <name evidence="1" type="ORF">ALC60_04863</name>
</gene>